<dbReference type="EMBL" id="UXSR01000655">
    <property type="protein sequence ID" value="VDD77165.1"/>
    <property type="molecule type" value="Genomic_DNA"/>
</dbReference>
<dbReference type="Proteomes" id="UP000267029">
    <property type="component" value="Unassembled WGS sequence"/>
</dbReference>
<protein>
    <submittedName>
        <fullName evidence="1 3">Uncharacterized protein</fullName>
    </submittedName>
</protein>
<evidence type="ECO:0000313" key="3">
    <source>
        <dbReference type="WBParaSite" id="MCOS_0000316701-mRNA-1"/>
    </source>
</evidence>
<accession>A0A0R3U8G4</accession>
<reference evidence="1 2" key="2">
    <citation type="submission" date="2018-10" db="EMBL/GenBank/DDBJ databases">
        <authorList>
            <consortium name="Pathogen Informatics"/>
        </authorList>
    </citation>
    <scope>NUCLEOTIDE SEQUENCE [LARGE SCALE GENOMIC DNA]</scope>
</reference>
<keyword evidence="2" id="KW-1185">Reference proteome</keyword>
<proteinExistence type="predicted"/>
<sequence length="119" mass="12976">MELAGGCAVANLAVVDSGLRNLVNPLNNGHSPSLANHRVCVLFGTLETGHTGVRAPGNNRRMQQSTPTCPTSRCNFTLEALSSWRWWWCSGLAAANTTSSTRPWAFYEVLEKPNDKSPF</sequence>
<name>A0A0R3U8G4_MESCO</name>
<gene>
    <name evidence="1" type="ORF">MCOS_LOCUS3168</name>
</gene>
<evidence type="ECO:0000313" key="2">
    <source>
        <dbReference type="Proteomes" id="UP000267029"/>
    </source>
</evidence>
<reference evidence="3" key="1">
    <citation type="submission" date="2017-02" db="UniProtKB">
        <authorList>
            <consortium name="WormBaseParasite"/>
        </authorList>
    </citation>
    <scope>IDENTIFICATION</scope>
</reference>
<organism evidence="3">
    <name type="scientific">Mesocestoides corti</name>
    <name type="common">Flatworm</name>
    <dbReference type="NCBI Taxonomy" id="53468"/>
    <lineage>
        <taxon>Eukaryota</taxon>
        <taxon>Metazoa</taxon>
        <taxon>Spiralia</taxon>
        <taxon>Lophotrochozoa</taxon>
        <taxon>Platyhelminthes</taxon>
        <taxon>Cestoda</taxon>
        <taxon>Eucestoda</taxon>
        <taxon>Cyclophyllidea</taxon>
        <taxon>Mesocestoididae</taxon>
        <taxon>Mesocestoides</taxon>
    </lineage>
</organism>
<dbReference type="WBParaSite" id="MCOS_0000316701-mRNA-1">
    <property type="protein sequence ID" value="MCOS_0000316701-mRNA-1"/>
    <property type="gene ID" value="MCOS_0000316701"/>
</dbReference>
<dbReference type="AlphaFoldDB" id="A0A0R3U8G4"/>
<evidence type="ECO:0000313" key="1">
    <source>
        <dbReference type="EMBL" id="VDD77165.1"/>
    </source>
</evidence>